<sequence length="273" mass="29611">MSVERPSWASSEVDITRPSVARVYDFYLGGSHNFESDRTFGQTVVEAYPALPTVLRQNRAFLRRAVRHLAEVGVDQFLDLGSGIPTVGNVHEVAQAARPDALVVYVDHDPVAVTHSRELVDDRPRTCVLDADFLDVEQVLDLAVREGGMDLDRPVALLAVAVLHFVPDDRGPAETMARYMSALAPGSHLAISHSRSDGEPEAVAGQQLYRQERSLPSMHPRSTAAIAGLFGDLTVVPPGLVPVPCWRPGPADTVDADEATDDHPLLAGMGRRD</sequence>
<dbReference type="SUPFAM" id="SSF53335">
    <property type="entry name" value="S-adenosyl-L-methionine-dependent methyltransferases"/>
    <property type="match status" value="1"/>
</dbReference>
<evidence type="ECO:0000256" key="1">
    <source>
        <dbReference type="SAM" id="MobiDB-lite"/>
    </source>
</evidence>
<keyword evidence="2" id="KW-0808">Transferase</keyword>
<dbReference type="PIRSF" id="PIRSF017393">
    <property type="entry name" value="MTase_SAV2177"/>
    <property type="match status" value="1"/>
</dbReference>
<dbReference type="GO" id="GO:0032259">
    <property type="term" value="P:methylation"/>
    <property type="evidence" value="ECO:0007669"/>
    <property type="project" value="UniProtKB-KW"/>
</dbReference>
<dbReference type="RefSeq" id="WP_311555416.1">
    <property type="nucleotide sequence ID" value="NZ_JAVREJ010000003.1"/>
</dbReference>
<evidence type="ECO:0000313" key="3">
    <source>
        <dbReference type="Proteomes" id="UP001183202"/>
    </source>
</evidence>
<keyword evidence="3" id="KW-1185">Reference proteome</keyword>
<accession>A0ABU2N646</accession>
<dbReference type="EMBL" id="JAVREJ010000003">
    <property type="protein sequence ID" value="MDT0349395.1"/>
    <property type="molecule type" value="Genomic_DNA"/>
</dbReference>
<proteinExistence type="predicted"/>
<dbReference type="EC" id="2.1.1.-" evidence="2"/>
<dbReference type="Gene3D" id="3.40.50.150">
    <property type="entry name" value="Vaccinia Virus protein VP39"/>
    <property type="match status" value="1"/>
</dbReference>
<dbReference type="InterPro" id="IPR029063">
    <property type="entry name" value="SAM-dependent_MTases_sf"/>
</dbReference>
<dbReference type="GO" id="GO:0008168">
    <property type="term" value="F:methyltransferase activity"/>
    <property type="evidence" value="ECO:0007669"/>
    <property type="project" value="UniProtKB-KW"/>
</dbReference>
<organism evidence="2 3">
    <name type="scientific">Pseudonocardia charpentierae</name>
    <dbReference type="NCBI Taxonomy" id="3075545"/>
    <lineage>
        <taxon>Bacteria</taxon>
        <taxon>Bacillati</taxon>
        <taxon>Actinomycetota</taxon>
        <taxon>Actinomycetes</taxon>
        <taxon>Pseudonocardiales</taxon>
        <taxon>Pseudonocardiaceae</taxon>
        <taxon>Pseudonocardia</taxon>
    </lineage>
</organism>
<name>A0ABU2N646_9PSEU</name>
<keyword evidence="2" id="KW-0489">Methyltransferase</keyword>
<evidence type="ECO:0000313" key="2">
    <source>
        <dbReference type="EMBL" id="MDT0349395.1"/>
    </source>
</evidence>
<reference evidence="3" key="1">
    <citation type="submission" date="2023-07" db="EMBL/GenBank/DDBJ databases">
        <title>30 novel species of actinomycetes from the DSMZ collection.</title>
        <authorList>
            <person name="Nouioui I."/>
        </authorList>
    </citation>
    <scope>NUCLEOTIDE SEQUENCE [LARGE SCALE GENOMIC DNA]</scope>
    <source>
        <strain evidence="3">DSM 45834</strain>
    </source>
</reference>
<dbReference type="InterPro" id="IPR006764">
    <property type="entry name" value="SAM_dep_MeTrfase_SAV2177_type"/>
</dbReference>
<feature type="region of interest" description="Disordered" evidence="1">
    <location>
        <begin position="251"/>
        <end position="273"/>
    </location>
</feature>
<dbReference type="Proteomes" id="UP001183202">
    <property type="component" value="Unassembled WGS sequence"/>
</dbReference>
<gene>
    <name evidence="2" type="ORF">RM445_07620</name>
</gene>
<dbReference type="Pfam" id="PF04672">
    <property type="entry name" value="Methyltransf_19"/>
    <property type="match status" value="1"/>
</dbReference>
<protein>
    <submittedName>
        <fullName evidence="2">SAM-dependent methyltransferase</fullName>
        <ecNumber evidence="2">2.1.1.-</ecNumber>
    </submittedName>
</protein>
<comment type="caution">
    <text evidence="2">The sequence shown here is derived from an EMBL/GenBank/DDBJ whole genome shotgun (WGS) entry which is preliminary data.</text>
</comment>